<organism evidence="2 3">
    <name type="scientific">Sporormia fimetaria CBS 119925</name>
    <dbReference type="NCBI Taxonomy" id="1340428"/>
    <lineage>
        <taxon>Eukaryota</taxon>
        <taxon>Fungi</taxon>
        <taxon>Dikarya</taxon>
        <taxon>Ascomycota</taxon>
        <taxon>Pezizomycotina</taxon>
        <taxon>Dothideomycetes</taxon>
        <taxon>Pleosporomycetidae</taxon>
        <taxon>Pleosporales</taxon>
        <taxon>Sporormiaceae</taxon>
        <taxon>Sporormia</taxon>
    </lineage>
</organism>
<keyword evidence="1" id="KW-0732">Signal</keyword>
<protein>
    <recommendedName>
        <fullName evidence="4">Cerato-platanin</fullName>
    </recommendedName>
</protein>
<sequence length="220" mass="23401">MFSVAAITLSLAALASAAPTAGQWASTSVSVTPHDKFSSSVGVLGCHIDTNRVAYFPYFPSCDSPCIEVSNGERSVYLLHIDQSGGAFDISYDAWNYLQNGQSALENPTIGGGIPASWKRVEADKCAHLIKTDTGKLPLSAANSMGFYAGCGPESWIGQNAELRNIQNSACTLGHDEVCTLDLSVSNQPSCPHQLGIQTELKDRPVKNIDYGTRVESTAV</sequence>
<name>A0A6A6VEW1_9PLEO</name>
<dbReference type="PANTHER" id="PTHR38850">
    <property type="entry name" value="CERATO-PLATANIN"/>
    <property type="match status" value="1"/>
</dbReference>
<dbReference type="Proteomes" id="UP000799440">
    <property type="component" value="Unassembled WGS sequence"/>
</dbReference>
<feature type="chain" id="PRO_5025460853" description="Cerato-platanin" evidence="1">
    <location>
        <begin position="18"/>
        <end position="220"/>
    </location>
</feature>
<evidence type="ECO:0000313" key="3">
    <source>
        <dbReference type="Proteomes" id="UP000799440"/>
    </source>
</evidence>
<dbReference type="PANTHER" id="PTHR38850:SF2">
    <property type="entry name" value="CERATO-PLATANIN"/>
    <property type="match status" value="1"/>
</dbReference>
<gene>
    <name evidence="2" type="ORF">M011DRAFT_458001</name>
</gene>
<evidence type="ECO:0008006" key="4">
    <source>
        <dbReference type="Google" id="ProtNLM"/>
    </source>
</evidence>
<evidence type="ECO:0000256" key="1">
    <source>
        <dbReference type="SAM" id="SignalP"/>
    </source>
</evidence>
<reference evidence="2" key="1">
    <citation type="journal article" date="2020" name="Stud. Mycol.">
        <title>101 Dothideomycetes genomes: a test case for predicting lifestyles and emergence of pathogens.</title>
        <authorList>
            <person name="Haridas S."/>
            <person name="Albert R."/>
            <person name="Binder M."/>
            <person name="Bloem J."/>
            <person name="Labutti K."/>
            <person name="Salamov A."/>
            <person name="Andreopoulos B."/>
            <person name="Baker S."/>
            <person name="Barry K."/>
            <person name="Bills G."/>
            <person name="Bluhm B."/>
            <person name="Cannon C."/>
            <person name="Castanera R."/>
            <person name="Culley D."/>
            <person name="Daum C."/>
            <person name="Ezra D."/>
            <person name="Gonzalez J."/>
            <person name="Henrissat B."/>
            <person name="Kuo A."/>
            <person name="Liang C."/>
            <person name="Lipzen A."/>
            <person name="Lutzoni F."/>
            <person name="Magnuson J."/>
            <person name="Mondo S."/>
            <person name="Nolan M."/>
            <person name="Ohm R."/>
            <person name="Pangilinan J."/>
            <person name="Park H.-J."/>
            <person name="Ramirez L."/>
            <person name="Alfaro M."/>
            <person name="Sun H."/>
            <person name="Tritt A."/>
            <person name="Yoshinaga Y."/>
            <person name="Zwiers L.-H."/>
            <person name="Turgeon B."/>
            <person name="Goodwin S."/>
            <person name="Spatafora J."/>
            <person name="Crous P."/>
            <person name="Grigoriev I."/>
        </authorList>
    </citation>
    <scope>NUCLEOTIDE SEQUENCE</scope>
    <source>
        <strain evidence="2">CBS 119925</strain>
    </source>
</reference>
<dbReference type="Gene3D" id="2.40.40.10">
    <property type="entry name" value="RlpA-like domain"/>
    <property type="match status" value="1"/>
</dbReference>
<proteinExistence type="predicted"/>
<feature type="signal peptide" evidence="1">
    <location>
        <begin position="1"/>
        <end position="17"/>
    </location>
</feature>
<keyword evidence="3" id="KW-1185">Reference proteome</keyword>
<dbReference type="AlphaFoldDB" id="A0A6A6VEW1"/>
<evidence type="ECO:0000313" key="2">
    <source>
        <dbReference type="EMBL" id="KAF2748090.1"/>
    </source>
</evidence>
<dbReference type="EMBL" id="MU006570">
    <property type="protein sequence ID" value="KAF2748090.1"/>
    <property type="molecule type" value="Genomic_DNA"/>
</dbReference>
<accession>A0A6A6VEW1</accession>
<dbReference type="OrthoDB" id="5370830at2759"/>
<dbReference type="InterPro" id="IPR036908">
    <property type="entry name" value="RlpA-like_sf"/>
</dbReference>